<dbReference type="EMBL" id="WTYR01000001">
    <property type="protein sequence ID" value="MXP10339.1"/>
    <property type="molecule type" value="Genomic_DNA"/>
</dbReference>
<evidence type="ECO:0000313" key="4">
    <source>
        <dbReference type="Proteomes" id="UP000429229"/>
    </source>
</evidence>
<comment type="caution">
    <text evidence="3">The sequence shown here is derived from an EMBL/GenBank/DDBJ whole genome shotgun (WGS) entry which is preliminary data.</text>
</comment>
<organism evidence="3 4">
    <name type="scientific">Alteriqipengyuania halimionae</name>
    <dbReference type="NCBI Taxonomy" id="1926630"/>
    <lineage>
        <taxon>Bacteria</taxon>
        <taxon>Pseudomonadati</taxon>
        <taxon>Pseudomonadota</taxon>
        <taxon>Alphaproteobacteria</taxon>
        <taxon>Sphingomonadales</taxon>
        <taxon>Erythrobacteraceae</taxon>
        <taxon>Alteriqipengyuania</taxon>
    </lineage>
</organism>
<feature type="coiled-coil region" evidence="1">
    <location>
        <begin position="222"/>
        <end position="249"/>
    </location>
</feature>
<evidence type="ECO:0000256" key="1">
    <source>
        <dbReference type="SAM" id="Coils"/>
    </source>
</evidence>
<keyword evidence="4" id="KW-1185">Reference proteome</keyword>
<proteinExistence type="predicted"/>
<evidence type="ECO:0000256" key="2">
    <source>
        <dbReference type="SAM" id="Phobius"/>
    </source>
</evidence>
<keyword evidence="1" id="KW-0175">Coiled coil</keyword>
<sequence length="543" mass="58997">MKAIAGWIGRHLVVFALLVCAIAFVQQGGLAATRHALSGDSVAGELSGPAEIGERLTELRAEAKADLASNLDQWEEATSAKRREALESRKRELAAIDRQLEQRGVLGSVLPSRIIEGARLKLRRAVMEREIAVLEARVDLDNAKQAAANLAAIPGPAAIAEARAQCDAVNAEIHRFNARSRPVKATRNRLTGEADKLTAQSKEACGRLNRMVEQRRQRLAASQAAQAQVEAARRSVDDAERSARAAIKEVRLAAKGNTLRDILVKAAIALVAIILTPYLIRFFLYYIVAPLAERRAAIRLTVPGGSQAPMLPTVPSRISIPVELGASEELLVRQHYLQTTSLTGTKRTRWLLDYRHPVSSIAAGLAFLTRVEGAGETTTISAVEDPFAELAELELPAGASCVLHPRALVALVQPAGSPMRITSHWRLFSLNAWLTLQLRYLVFHGPVRLIVKGGRGVRIEQARSGRIFGQDQLVGFSADLAYSVTRNETFAPYLFGQEPLFKDKVESGRGVLVIEEAPLAGRKGGVRRGLEGAMDAFLKVFGI</sequence>
<feature type="transmembrane region" description="Helical" evidence="2">
    <location>
        <begin position="267"/>
        <end position="289"/>
    </location>
</feature>
<keyword evidence="2" id="KW-0472">Membrane</keyword>
<protein>
    <submittedName>
        <fullName evidence="3">Uncharacterized protein</fullName>
    </submittedName>
</protein>
<gene>
    <name evidence="3" type="ORF">GRI68_09110</name>
</gene>
<keyword evidence="2" id="KW-1133">Transmembrane helix</keyword>
<dbReference type="OrthoDB" id="186343at2"/>
<evidence type="ECO:0000313" key="3">
    <source>
        <dbReference type="EMBL" id="MXP10339.1"/>
    </source>
</evidence>
<keyword evidence="2" id="KW-0812">Transmembrane</keyword>
<accession>A0A6I4U2P2</accession>
<dbReference type="AlphaFoldDB" id="A0A6I4U2P2"/>
<dbReference type="Proteomes" id="UP000429229">
    <property type="component" value="Unassembled WGS sequence"/>
</dbReference>
<reference evidence="3 4" key="1">
    <citation type="submission" date="2019-12" db="EMBL/GenBank/DDBJ databases">
        <title>Genomic-based taxomic classification of the family Erythrobacteraceae.</title>
        <authorList>
            <person name="Xu L."/>
        </authorList>
    </citation>
    <scope>NUCLEOTIDE SEQUENCE [LARGE SCALE GENOMIC DNA]</scope>
    <source>
        <strain evidence="3 4">LMG 29519</strain>
    </source>
</reference>
<name>A0A6I4U2P2_9SPHN</name>
<dbReference type="RefSeq" id="WP_160616956.1">
    <property type="nucleotide sequence ID" value="NZ_WTYR01000001.1"/>
</dbReference>